<keyword evidence="3" id="KW-1185">Reference proteome</keyword>
<evidence type="ECO:0000313" key="2">
    <source>
        <dbReference type="EMBL" id="CCI10518.1"/>
    </source>
</evidence>
<evidence type="ECO:0000256" key="1">
    <source>
        <dbReference type="SAM" id="MobiDB-lite"/>
    </source>
</evidence>
<protein>
    <submittedName>
        <fullName evidence="2">Uncharacterized protein</fullName>
    </submittedName>
</protein>
<sequence>MTLGTDEVVVDEGEKVNKDILQTLGRKLKHFYEAQDHVSDPKASGDSHNDYREAFRKRPGESYMVAVRRMQNREENSVQSRVEADSHEASSSSGHITPL</sequence>
<proteinExistence type="predicted"/>
<evidence type="ECO:0000313" key="3">
    <source>
        <dbReference type="Proteomes" id="UP000053237"/>
    </source>
</evidence>
<dbReference type="Proteomes" id="UP000053237">
    <property type="component" value="Unassembled WGS sequence"/>
</dbReference>
<accession>A0A024FTR2</accession>
<dbReference type="AlphaFoldDB" id="A0A024FTR2"/>
<gene>
    <name evidence="2" type="ORF">BN9_104220</name>
</gene>
<feature type="compositionally biased region" description="Basic and acidic residues" evidence="1">
    <location>
        <begin position="71"/>
        <end position="88"/>
    </location>
</feature>
<feature type="region of interest" description="Disordered" evidence="1">
    <location>
        <begin position="71"/>
        <end position="99"/>
    </location>
</feature>
<name>A0A024FTR2_9STRA</name>
<dbReference type="InParanoid" id="A0A024FTR2"/>
<organism evidence="2 3">
    <name type="scientific">Albugo candida</name>
    <dbReference type="NCBI Taxonomy" id="65357"/>
    <lineage>
        <taxon>Eukaryota</taxon>
        <taxon>Sar</taxon>
        <taxon>Stramenopiles</taxon>
        <taxon>Oomycota</taxon>
        <taxon>Peronosporomycetes</taxon>
        <taxon>Albuginales</taxon>
        <taxon>Albuginaceae</taxon>
        <taxon>Albugo</taxon>
    </lineage>
</organism>
<feature type="compositionally biased region" description="Polar residues" evidence="1">
    <location>
        <begin position="89"/>
        <end position="99"/>
    </location>
</feature>
<comment type="caution">
    <text evidence="2">The sequence shown here is derived from an EMBL/GenBank/DDBJ whole genome shotgun (WGS) entry which is preliminary data.</text>
</comment>
<dbReference type="EMBL" id="CAIX01000278">
    <property type="protein sequence ID" value="CCI10518.1"/>
    <property type="molecule type" value="Genomic_DNA"/>
</dbReference>
<reference evidence="2 3" key="1">
    <citation type="submission" date="2012-05" db="EMBL/GenBank/DDBJ databases">
        <title>Recombination and specialization in a pathogen metapopulation.</title>
        <authorList>
            <person name="Gardiner A."/>
            <person name="Kemen E."/>
            <person name="Schultz-Larsen T."/>
            <person name="MacLean D."/>
            <person name="Van Oosterhout C."/>
            <person name="Jones J.D.G."/>
        </authorList>
    </citation>
    <scope>NUCLEOTIDE SEQUENCE [LARGE SCALE GENOMIC DNA]</scope>
    <source>
        <strain evidence="2 3">Ac Nc2</strain>
    </source>
</reference>